<dbReference type="KEGG" id="cmet:K6K41_17700"/>
<evidence type="ECO:0000313" key="1">
    <source>
        <dbReference type="EMBL" id="QZN98779.1"/>
    </source>
</evidence>
<gene>
    <name evidence="1" type="ORF">K6K41_17700</name>
</gene>
<evidence type="ECO:0000313" key="2">
    <source>
        <dbReference type="Proteomes" id="UP000825701"/>
    </source>
</evidence>
<reference evidence="1" key="1">
    <citation type="submission" date="2021-08" db="EMBL/GenBank/DDBJ databases">
        <authorList>
            <person name="Zhang H."/>
            <person name="Xu M."/>
            <person name="Yu Z."/>
            <person name="Yang L."/>
            <person name="Cai Y."/>
        </authorList>
    </citation>
    <scope>NUCLEOTIDE SEQUENCE</scope>
    <source>
        <strain evidence="1">CHL1</strain>
    </source>
</reference>
<name>A0A9E6R6M2_9HYPH</name>
<sequence length="113" mass="12148">MTWTADSDSSALSFGRAPADEDLDIGSFFEAQPTIEWRLGADGRPAAAIVRYRVGRSVGKLTESRLVVYRLEPGGRSCIMGDVVEPQANVKARALSDGLAGDFRCGSSKRVAR</sequence>
<dbReference type="Proteomes" id="UP000825701">
    <property type="component" value="Chromosome"/>
</dbReference>
<accession>A0A9E6R6M2</accession>
<dbReference type="RefSeq" id="WP_261401751.1">
    <property type="nucleotide sequence ID" value="NZ_CP081869.1"/>
</dbReference>
<organism evidence="1 2">
    <name type="scientific">Chenggangzhangella methanolivorans</name>
    <dbReference type="NCBI Taxonomy" id="1437009"/>
    <lineage>
        <taxon>Bacteria</taxon>
        <taxon>Pseudomonadati</taxon>
        <taxon>Pseudomonadota</taxon>
        <taxon>Alphaproteobacteria</taxon>
        <taxon>Hyphomicrobiales</taxon>
        <taxon>Methylopilaceae</taxon>
        <taxon>Chenggangzhangella</taxon>
    </lineage>
</organism>
<protein>
    <submittedName>
        <fullName evidence="1">Uncharacterized protein</fullName>
    </submittedName>
</protein>
<keyword evidence="2" id="KW-1185">Reference proteome</keyword>
<dbReference type="AlphaFoldDB" id="A0A9E6R6M2"/>
<proteinExistence type="predicted"/>
<dbReference type="EMBL" id="CP081869">
    <property type="protein sequence ID" value="QZN98779.1"/>
    <property type="molecule type" value="Genomic_DNA"/>
</dbReference>